<reference evidence="2" key="1">
    <citation type="journal article" date="2021" name="Open Biol.">
        <title>Shared evolutionary footprints suggest mitochondrial oxidative damage underlies multiple complex I losses in fungi.</title>
        <authorList>
            <person name="Schikora-Tamarit M.A."/>
            <person name="Marcet-Houben M."/>
            <person name="Nosek J."/>
            <person name="Gabaldon T."/>
        </authorList>
    </citation>
    <scope>NUCLEOTIDE SEQUENCE</scope>
    <source>
        <strain evidence="2">NCAIM Y.01608</strain>
    </source>
</reference>
<dbReference type="AlphaFoldDB" id="A0A9P8NZ86"/>
<accession>A0A9P8NZ86</accession>
<proteinExistence type="predicted"/>
<organism evidence="2 3">
    <name type="scientific">Ogataea polymorpha</name>
    <dbReference type="NCBI Taxonomy" id="460523"/>
    <lineage>
        <taxon>Eukaryota</taxon>
        <taxon>Fungi</taxon>
        <taxon>Dikarya</taxon>
        <taxon>Ascomycota</taxon>
        <taxon>Saccharomycotina</taxon>
        <taxon>Pichiomycetes</taxon>
        <taxon>Pichiales</taxon>
        <taxon>Pichiaceae</taxon>
        <taxon>Ogataea</taxon>
    </lineage>
</organism>
<sequence length="232" mass="26771">MSALYEQQIAMKNRRRVLDLEVDTYVKLKSRLLGYLAAARENRLVSVDSEELSKSQAELDLARFRTNLNLLVDSLKYKNASKDAEAMEMSINAKLLAYIDKEVDESKQLTKKIENAKELLKNRRKINSVVQQYLRRSRTITLTREEIETLFGEEIDAASIIKNGREVSNNVYEFQLSSASFQQSFQQLTAQIDAKIAECENFKTQIEESKRKWEALASKLSEVLTQIQHIEI</sequence>
<dbReference type="EMBL" id="JAEUBD010001266">
    <property type="protein sequence ID" value="KAH3662933.1"/>
    <property type="molecule type" value="Genomic_DNA"/>
</dbReference>
<evidence type="ECO:0000313" key="3">
    <source>
        <dbReference type="Proteomes" id="UP000788993"/>
    </source>
</evidence>
<feature type="coiled-coil region" evidence="1">
    <location>
        <begin position="185"/>
        <end position="212"/>
    </location>
</feature>
<evidence type="ECO:0000256" key="1">
    <source>
        <dbReference type="SAM" id="Coils"/>
    </source>
</evidence>
<comment type="caution">
    <text evidence="2">The sequence shown here is derived from an EMBL/GenBank/DDBJ whole genome shotgun (WGS) entry which is preliminary data.</text>
</comment>
<gene>
    <name evidence="2" type="ORF">OGATHE_004509</name>
</gene>
<keyword evidence="3" id="KW-1185">Reference proteome</keyword>
<keyword evidence="1" id="KW-0175">Coiled coil</keyword>
<feature type="coiled-coil region" evidence="1">
    <location>
        <begin position="99"/>
        <end position="126"/>
    </location>
</feature>
<reference evidence="2" key="2">
    <citation type="submission" date="2021-01" db="EMBL/GenBank/DDBJ databases">
        <authorList>
            <person name="Schikora-Tamarit M.A."/>
        </authorList>
    </citation>
    <scope>NUCLEOTIDE SEQUENCE</scope>
    <source>
        <strain evidence="2">NCAIM Y.01608</strain>
    </source>
</reference>
<name>A0A9P8NZ86_9ASCO</name>
<protein>
    <submittedName>
        <fullName evidence="2">Uncharacterized protein</fullName>
    </submittedName>
</protein>
<evidence type="ECO:0000313" key="2">
    <source>
        <dbReference type="EMBL" id="KAH3662933.1"/>
    </source>
</evidence>
<dbReference type="Proteomes" id="UP000788993">
    <property type="component" value="Unassembled WGS sequence"/>
</dbReference>